<sequence>MKNFSKRPISQVKVADIVEDMAMSRGAFYKYFDDLEDAYTYAIHYYSLQIHQDLLQYIHKSKQDFFRGIENYLAWCSTLDTKNNYWCILQFLTQSNDFSRHKRITSSKSEEIHEWFNLLKINHFSIKDSEEALSFLYFIMDLVITSLTDCIANAWTTKQLLHDYHYKVKWLQVGLKRRE</sequence>
<protein>
    <submittedName>
        <fullName evidence="1">Uncharacterized protein</fullName>
    </submittedName>
</protein>
<dbReference type="STRING" id="150033.RV14_GL000113"/>
<reference evidence="1 2" key="1">
    <citation type="submission" date="2014-12" db="EMBL/GenBank/DDBJ databases">
        <title>Draft genome sequences of 29 type strains of Enterococci.</title>
        <authorList>
            <person name="Zhong Z."/>
            <person name="Sun Z."/>
            <person name="Liu W."/>
            <person name="Zhang W."/>
            <person name="Zhang H."/>
        </authorList>
    </citation>
    <scope>NUCLEOTIDE SEQUENCE [LARGE SCALE GENOMIC DNA]</scope>
    <source>
        <strain evidence="1 2">DSM 15687</strain>
    </source>
</reference>
<dbReference type="EMBL" id="JXLB01000001">
    <property type="protein sequence ID" value="OJG83936.1"/>
    <property type="molecule type" value="Genomic_DNA"/>
</dbReference>
<evidence type="ECO:0000313" key="2">
    <source>
        <dbReference type="Proteomes" id="UP000182152"/>
    </source>
</evidence>
<dbReference type="Pfam" id="PF17924">
    <property type="entry name" value="TetR_C_19"/>
    <property type="match status" value="1"/>
</dbReference>
<organism evidence="1 2">
    <name type="scientific">Enterococcus ratti</name>
    <dbReference type="NCBI Taxonomy" id="150033"/>
    <lineage>
        <taxon>Bacteria</taxon>
        <taxon>Bacillati</taxon>
        <taxon>Bacillota</taxon>
        <taxon>Bacilli</taxon>
        <taxon>Lactobacillales</taxon>
        <taxon>Enterococcaceae</taxon>
        <taxon>Enterococcus</taxon>
    </lineage>
</organism>
<dbReference type="AlphaFoldDB" id="A0A1L8WSE5"/>
<dbReference type="SUPFAM" id="SSF46689">
    <property type="entry name" value="Homeodomain-like"/>
    <property type="match status" value="1"/>
</dbReference>
<evidence type="ECO:0000313" key="1">
    <source>
        <dbReference type="EMBL" id="OJG83936.1"/>
    </source>
</evidence>
<gene>
    <name evidence="1" type="ORF">RV14_GL000113</name>
</gene>
<name>A0A1L8WSE5_9ENTE</name>
<dbReference type="Gene3D" id="1.10.357.10">
    <property type="entry name" value="Tetracycline Repressor, domain 2"/>
    <property type="match status" value="1"/>
</dbReference>
<comment type="caution">
    <text evidence="1">The sequence shown here is derived from an EMBL/GenBank/DDBJ whole genome shotgun (WGS) entry which is preliminary data.</text>
</comment>
<accession>A0A1L8WSE5</accession>
<proteinExistence type="predicted"/>
<keyword evidence="2" id="KW-1185">Reference proteome</keyword>
<dbReference type="Proteomes" id="UP000182152">
    <property type="component" value="Unassembled WGS sequence"/>
</dbReference>
<dbReference type="InterPro" id="IPR009057">
    <property type="entry name" value="Homeodomain-like_sf"/>
</dbReference>